<dbReference type="EMBL" id="JPVQ01000064">
    <property type="protein sequence ID" value="KGR88210.1"/>
    <property type="molecule type" value="Genomic_DNA"/>
</dbReference>
<dbReference type="Pfam" id="PF10141">
    <property type="entry name" value="ssDNA-exonuc_C"/>
    <property type="match status" value="1"/>
</dbReference>
<dbReference type="OrthoDB" id="9809852at2"/>
<dbReference type="Pfam" id="PF17768">
    <property type="entry name" value="RecJ_OB"/>
    <property type="match status" value="1"/>
</dbReference>
<dbReference type="GO" id="GO:0006281">
    <property type="term" value="P:DNA repair"/>
    <property type="evidence" value="ECO:0007669"/>
    <property type="project" value="InterPro"/>
</dbReference>
<organism evidence="10 11">
    <name type="scientific">Ureibacillus massiliensis 4400831 = CIP 108448 = CCUG 49529</name>
    <dbReference type="NCBI Taxonomy" id="1211035"/>
    <lineage>
        <taxon>Bacteria</taxon>
        <taxon>Bacillati</taxon>
        <taxon>Bacillota</taxon>
        <taxon>Bacilli</taxon>
        <taxon>Bacillales</taxon>
        <taxon>Caryophanaceae</taxon>
        <taxon>Ureibacillus</taxon>
    </lineage>
</organism>
<dbReference type="InterPro" id="IPR018779">
    <property type="entry name" value="RecJ_C"/>
</dbReference>
<evidence type="ECO:0000256" key="1">
    <source>
        <dbReference type="ARBA" id="ARBA00005915"/>
    </source>
</evidence>
<protein>
    <recommendedName>
        <fullName evidence="2">Single-stranded-DNA-specific exonuclease RecJ</fullName>
    </recommendedName>
</protein>
<dbReference type="InterPro" id="IPR004610">
    <property type="entry name" value="RecJ"/>
</dbReference>
<dbReference type="InterPro" id="IPR038763">
    <property type="entry name" value="DHH_sf"/>
</dbReference>
<accession>A0A0A3IXQ4</accession>
<dbReference type="Proteomes" id="UP000030595">
    <property type="component" value="Unassembled WGS sequence"/>
</dbReference>
<evidence type="ECO:0000256" key="5">
    <source>
        <dbReference type="ARBA" id="ARBA00022839"/>
    </source>
</evidence>
<dbReference type="AlphaFoldDB" id="A0A0A3IXQ4"/>
<dbReference type="NCBIfam" id="TIGR00644">
    <property type="entry name" value="recJ"/>
    <property type="match status" value="1"/>
</dbReference>
<dbReference type="PANTHER" id="PTHR30255:SF2">
    <property type="entry name" value="SINGLE-STRANDED-DNA-SPECIFIC EXONUCLEASE RECJ"/>
    <property type="match status" value="1"/>
</dbReference>
<evidence type="ECO:0000259" key="8">
    <source>
        <dbReference type="Pfam" id="PF10141"/>
    </source>
</evidence>
<feature type="domain" description="DHHA1" evidence="7">
    <location>
        <begin position="348"/>
        <end position="438"/>
    </location>
</feature>
<evidence type="ECO:0000256" key="4">
    <source>
        <dbReference type="ARBA" id="ARBA00022801"/>
    </source>
</evidence>
<keyword evidence="4" id="KW-0378">Hydrolase</keyword>
<feature type="domain" description="RecJ OB" evidence="9">
    <location>
        <begin position="455"/>
        <end position="561"/>
    </location>
</feature>
<dbReference type="InterPro" id="IPR001667">
    <property type="entry name" value="DDH_dom"/>
</dbReference>
<feature type="domain" description="Single-stranded-DNA-specific exonuclease RecJ C-terminal" evidence="8">
    <location>
        <begin position="568"/>
        <end position="767"/>
    </location>
</feature>
<keyword evidence="5" id="KW-0269">Exonuclease</keyword>
<dbReference type="Gene3D" id="3.90.1640.30">
    <property type="match status" value="1"/>
</dbReference>
<evidence type="ECO:0000259" key="7">
    <source>
        <dbReference type="Pfam" id="PF02272"/>
    </source>
</evidence>
<evidence type="ECO:0000259" key="6">
    <source>
        <dbReference type="Pfam" id="PF01368"/>
    </source>
</evidence>
<dbReference type="InterPro" id="IPR003156">
    <property type="entry name" value="DHHA1_dom"/>
</dbReference>
<evidence type="ECO:0000313" key="11">
    <source>
        <dbReference type="Proteomes" id="UP000030595"/>
    </source>
</evidence>
<dbReference type="Pfam" id="PF01368">
    <property type="entry name" value="DHH"/>
    <property type="match status" value="1"/>
</dbReference>
<evidence type="ECO:0000256" key="2">
    <source>
        <dbReference type="ARBA" id="ARBA00019841"/>
    </source>
</evidence>
<evidence type="ECO:0000256" key="3">
    <source>
        <dbReference type="ARBA" id="ARBA00022722"/>
    </source>
</evidence>
<dbReference type="GO" id="GO:0003676">
    <property type="term" value="F:nucleic acid binding"/>
    <property type="evidence" value="ECO:0007669"/>
    <property type="project" value="InterPro"/>
</dbReference>
<dbReference type="InterPro" id="IPR051673">
    <property type="entry name" value="SSDNA_exonuclease_RecJ"/>
</dbReference>
<dbReference type="PANTHER" id="PTHR30255">
    <property type="entry name" value="SINGLE-STRANDED-DNA-SPECIFIC EXONUCLEASE RECJ"/>
    <property type="match status" value="1"/>
</dbReference>
<reference evidence="10 11" key="1">
    <citation type="submission" date="2014-02" db="EMBL/GenBank/DDBJ databases">
        <title>Draft genome sequence of Lysinibacillus massiliensis CCUG 49529.</title>
        <authorList>
            <person name="Zhang F."/>
            <person name="Wang G."/>
            <person name="Zhang L."/>
        </authorList>
    </citation>
    <scope>NUCLEOTIDE SEQUENCE [LARGE SCALE GENOMIC DNA]</scope>
    <source>
        <strain evidence="10 11">CCUG 49529</strain>
    </source>
</reference>
<name>A0A0A3IXQ4_9BACL</name>
<dbReference type="GO" id="GO:0008409">
    <property type="term" value="F:5'-3' exonuclease activity"/>
    <property type="evidence" value="ECO:0007669"/>
    <property type="project" value="InterPro"/>
</dbReference>
<evidence type="ECO:0000313" key="10">
    <source>
        <dbReference type="EMBL" id="KGR88210.1"/>
    </source>
</evidence>
<keyword evidence="11" id="KW-1185">Reference proteome</keyword>
<dbReference type="SUPFAM" id="SSF64182">
    <property type="entry name" value="DHH phosphoesterases"/>
    <property type="match status" value="1"/>
</dbReference>
<comment type="similarity">
    <text evidence="1">Belongs to the RecJ family.</text>
</comment>
<dbReference type="Gene3D" id="3.10.310.30">
    <property type="match status" value="1"/>
</dbReference>
<dbReference type="GO" id="GO:0006310">
    <property type="term" value="P:DNA recombination"/>
    <property type="evidence" value="ECO:0007669"/>
    <property type="project" value="InterPro"/>
</dbReference>
<keyword evidence="3" id="KW-0540">Nuclease</keyword>
<dbReference type="eggNOG" id="COG0608">
    <property type="taxonomic scope" value="Bacteria"/>
</dbReference>
<dbReference type="RefSeq" id="WP_036180015.1">
    <property type="nucleotide sequence ID" value="NZ_AVCZ01000064.1"/>
</dbReference>
<sequence length="778" mass="88166">MIQSNKNWVVQKLDDQVIKQLQQELGISSISAKILAARGYVNSEEAHALLNIDESQLHNPYLLNGMEEAVQLIKHAIDHEEKILIYGDYDADGISSTTVMLRTLYDLGANVDFMIPNRFTHGYGPHEELFRKAYETGVKLIITVDNGISGIEPVRVAKELGMKVIVTDHHEAGDVLPPADVIIHPRVPEGHYPFGELAGVGVAFKLAHALYGDVPTHLFEFVSIGTVADLVPLVGENRFLVQQGIKYMSRSKNPWVRALCEVAGVEQREIDEDTIGFYFGPRLNAIGRLGDASPGVQFLMSEDSVNAIEGANQLNKKNSERKAIVNTITEEAIAMIENDEKIANSLVLVIAKEGWNPGVIGIVASRLVEKYYRPTIVLSLDYEKGTAKGSARSIEGFHMYNELAKNRDILPHFGGHPMAAGMTFSLDHVDELRQRLHSQAFDCLTDELLTPKLKIDVPLDLGEITVEAIEEIKKLGPFGTGFTKPIYAIEKVRVRSMKIIGAAKNHIKMELEDDFGVIDAIGFDKGHLHDEISYGVNLSFVGDLQINEWQGKKKPQLMISDVQTNEWQLFDYRGKGNSTRWLQHVPKEESIFIAFKEDTVQYFQSMISEPIYLFNKEEVMPSEKAYMVFLDLPLSIIDIEQVVSRYKPKRIYAIFYTENPQFFNGMPTREHFGWYYTFLKKRPSFNLNASIEQLSKQIGLNIEVIKFMTTVFLELGFVTISNGLTNVVEEAPKRSLEEAPTYKLRMQQLEIEQKFLYANYQELKQWFDAILMEYDYSY</sequence>
<evidence type="ECO:0000259" key="9">
    <source>
        <dbReference type="Pfam" id="PF17768"/>
    </source>
</evidence>
<dbReference type="eggNOG" id="COG4199">
    <property type="taxonomic scope" value="Bacteria"/>
</dbReference>
<comment type="caution">
    <text evidence="10">The sequence shown here is derived from an EMBL/GenBank/DDBJ whole genome shotgun (WGS) entry which is preliminary data.</text>
</comment>
<dbReference type="InterPro" id="IPR041122">
    <property type="entry name" value="RecJ_OB"/>
</dbReference>
<proteinExistence type="inferred from homology"/>
<dbReference type="Pfam" id="PF02272">
    <property type="entry name" value="DHHA1"/>
    <property type="match status" value="1"/>
</dbReference>
<gene>
    <name evidence="10" type="ORF">CD30_18435</name>
</gene>
<feature type="domain" description="DDH" evidence="6">
    <location>
        <begin position="82"/>
        <end position="225"/>
    </location>
</feature>